<accession>A0A8J7Y7F5</accession>
<sequence length="623" mass="68630">MSSNRRRHVAVLLVGFLAYTIGVWFAAQKQPTGYEISIYRATPIAFWAGVAVAFVTAVLVGLNAPTGTLRNRLALLLGTLVGISMAALPTIRDYYYYGLGDALSYLGWTRMIAEGTMNPVNFLYPGIHSTSVVLTSVTGLAPRRTLQLVMVFFVALYILFTGLCVARLAARSNALAVGVFFALLFLPINNIHTYIFPYPTSAAIFFTPFALYLVLRYLGDDSSLLSVGGRRVLTPLGLLLILAGISAILIHPQSGSNVLFVIAAGFGLQVLAGLYEIWDERRNRASLSTTYGQAGTRYTSHRSLAPQAVVVGLFFALWTPRFDRATGTMGTVVNGLLYGANPADEISTSASSLDAIGSGIGVLFAKIFLVSAVLSVVAGLVMLAALSGRLDDRYPDRNALLRYVTFGFIPVFMLFGIFFVTSVTRQPFRYLGFMMVFVTVLTAVAVSDGVPFGLSLSSDNWRAAVAVVLVLLLIPQALILHQSPHMYKTSDHVPETYMEGHVTTFENRDPSVWFAGPRGGPRRYVDAYYGTTYSDYTPSGEHFPGKEDKIPFSVFGTNTTTHYSHCRYVPLTSRDYEKEIGLYDGFRYSAEDFRNFRQNPDVYRVQSNGDYRLYFVRGEDCLR</sequence>
<feature type="transmembrane region" description="Helical" evidence="1">
    <location>
        <begin position="367"/>
        <end position="388"/>
    </location>
</feature>
<feature type="transmembrane region" description="Helical" evidence="1">
    <location>
        <begin position="9"/>
        <end position="27"/>
    </location>
</feature>
<feature type="transmembrane region" description="Helical" evidence="1">
    <location>
        <begin position="231"/>
        <end position="252"/>
    </location>
</feature>
<organism evidence="2 3">
    <name type="scientific">Haloarcula limicola</name>
    <dbReference type="NCBI Taxonomy" id="1429915"/>
    <lineage>
        <taxon>Archaea</taxon>
        <taxon>Methanobacteriati</taxon>
        <taxon>Methanobacteriota</taxon>
        <taxon>Stenosarchaea group</taxon>
        <taxon>Halobacteria</taxon>
        <taxon>Halobacteriales</taxon>
        <taxon>Haloarculaceae</taxon>
        <taxon>Haloarcula</taxon>
    </lineage>
</organism>
<feature type="transmembrane region" description="Helical" evidence="1">
    <location>
        <begin position="428"/>
        <end position="446"/>
    </location>
</feature>
<keyword evidence="1" id="KW-0472">Membrane</keyword>
<proteinExistence type="predicted"/>
<keyword evidence="1" id="KW-1133">Transmembrane helix</keyword>
<keyword evidence="1" id="KW-0812">Transmembrane</keyword>
<dbReference type="EMBL" id="JAHQXF010000001">
    <property type="protein sequence ID" value="MBV0923073.1"/>
    <property type="molecule type" value="Genomic_DNA"/>
</dbReference>
<dbReference type="RefSeq" id="WP_162316231.1">
    <property type="nucleotide sequence ID" value="NZ_JAHQXF010000001.1"/>
</dbReference>
<name>A0A8J7Y7F5_9EURY</name>
<protein>
    <submittedName>
        <fullName evidence="2">Uncharacterized protein</fullName>
    </submittedName>
</protein>
<evidence type="ECO:0000256" key="1">
    <source>
        <dbReference type="SAM" id="Phobius"/>
    </source>
</evidence>
<comment type="caution">
    <text evidence="2">The sequence shown here is derived from an EMBL/GenBank/DDBJ whole genome shotgun (WGS) entry which is preliminary data.</text>
</comment>
<gene>
    <name evidence="2" type="ORF">KTS45_02575</name>
</gene>
<reference evidence="2 3" key="1">
    <citation type="submission" date="2021-06" db="EMBL/GenBank/DDBJ databases">
        <title>New haloarchaea isolates fom saline soil.</title>
        <authorList>
            <person name="Duran-Viseras A."/>
            <person name="Sanchez-Porro C.S."/>
            <person name="Ventosa A."/>
        </authorList>
    </citation>
    <scope>NUCLEOTIDE SEQUENCE [LARGE SCALE GENOMIC DNA]</scope>
    <source>
        <strain evidence="2 3">JCM 183640</strain>
    </source>
</reference>
<dbReference type="Proteomes" id="UP000766550">
    <property type="component" value="Unassembled WGS sequence"/>
</dbReference>
<feature type="transmembrane region" description="Helical" evidence="1">
    <location>
        <begin position="461"/>
        <end position="480"/>
    </location>
</feature>
<feature type="transmembrane region" description="Helical" evidence="1">
    <location>
        <begin position="146"/>
        <end position="166"/>
    </location>
</feature>
<feature type="transmembrane region" description="Helical" evidence="1">
    <location>
        <begin position="258"/>
        <end position="278"/>
    </location>
</feature>
<dbReference type="AlphaFoldDB" id="A0A8J7Y7F5"/>
<feature type="transmembrane region" description="Helical" evidence="1">
    <location>
        <begin position="73"/>
        <end position="91"/>
    </location>
</feature>
<feature type="transmembrane region" description="Helical" evidence="1">
    <location>
        <begin position="400"/>
        <end position="421"/>
    </location>
</feature>
<evidence type="ECO:0000313" key="2">
    <source>
        <dbReference type="EMBL" id="MBV0923073.1"/>
    </source>
</evidence>
<feature type="transmembrane region" description="Helical" evidence="1">
    <location>
        <begin position="173"/>
        <end position="195"/>
    </location>
</feature>
<evidence type="ECO:0000313" key="3">
    <source>
        <dbReference type="Proteomes" id="UP000766550"/>
    </source>
</evidence>
<feature type="transmembrane region" description="Helical" evidence="1">
    <location>
        <begin position="39"/>
        <end position="61"/>
    </location>
</feature>
<keyword evidence="3" id="KW-1185">Reference proteome</keyword>
<dbReference type="OrthoDB" id="137309at2157"/>
<feature type="transmembrane region" description="Helical" evidence="1">
    <location>
        <begin position="201"/>
        <end position="219"/>
    </location>
</feature>